<keyword evidence="2" id="KW-1185">Reference proteome</keyword>
<accession>A0A4D6LGG4</accession>
<proteinExistence type="predicted"/>
<organism evidence="1 2">
    <name type="scientific">Vigna unguiculata</name>
    <name type="common">Cowpea</name>
    <dbReference type="NCBI Taxonomy" id="3917"/>
    <lineage>
        <taxon>Eukaryota</taxon>
        <taxon>Viridiplantae</taxon>
        <taxon>Streptophyta</taxon>
        <taxon>Embryophyta</taxon>
        <taxon>Tracheophyta</taxon>
        <taxon>Spermatophyta</taxon>
        <taxon>Magnoliopsida</taxon>
        <taxon>eudicotyledons</taxon>
        <taxon>Gunneridae</taxon>
        <taxon>Pentapetalae</taxon>
        <taxon>rosids</taxon>
        <taxon>fabids</taxon>
        <taxon>Fabales</taxon>
        <taxon>Fabaceae</taxon>
        <taxon>Papilionoideae</taxon>
        <taxon>50 kb inversion clade</taxon>
        <taxon>NPAAA clade</taxon>
        <taxon>indigoferoid/millettioid clade</taxon>
        <taxon>Phaseoleae</taxon>
        <taxon>Vigna</taxon>
    </lineage>
</organism>
<name>A0A4D6LGG4_VIGUN</name>
<reference evidence="1 2" key="1">
    <citation type="submission" date="2019-04" db="EMBL/GenBank/DDBJ databases">
        <title>An improved genome assembly and genetic linkage map for asparagus bean, Vigna unguiculata ssp. sesquipedialis.</title>
        <authorList>
            <person name="Xia Q."/>
            <person name="Zhang R."/>
            <person name="Dong Y."/>
        </authorList>
    </citation>
    <scope>NUCLEOTIDE SEQUENCE [LARGE SCALE GENOMIC DNA]</scope>
    <source>
        <tissue evidence="1">Leaf</tissue>
    </source>
</reference>
<evidence type="ECO:0000313" key="1">
    <source>
        <dbReference type="EMBL" id="QCD87600.1"/>
    </source>
</evidence>
<dbReference type="AlphaFoldDB" id="A0A4D6LGG4"/>
<sequence>MDVFNTATIISDHGNKENVPPFCNSNVNKDKGKASIPHIMSISFKNKKRSTRKLKRLPLADITNLFNNSATDVFDLSDPQMGFSVIPRRIPCCSKTLRMRFR</sequence>
<evidence type="ECO:0000313" key="2">
    <source>
        <dbReference type="Proteomes" id="UP000501690"/>
    </source>
</evidence>
<gene>
    <name evidence="1" type="ORF">DEO72_LG3g2138</name>
</gene>
<protein>
    <submittedName>
        <fullName evidence="1">Uncharacterized protein</fullName>
    </submittedName>
</protein>
<dbReference type="Proteomes" id="UP000501690">
    <property type="component" value="Linkage Group LG3"/>
</dbReference>
<dbReference type="EMBL" id="CP039347">
    <property type="protein sequence ID" value="QCD87600.1"/>
    <property type="molecule type" value="Genomic_DNA"/>
</dbReference>